<dbReference type="Proteomes" id="UP000323426">
    <property type="component" value="Unassembled WGS sequence"/>
</dbReference>
<proteinExistence type="predicted"/>
<accession>A0A5M6DJR4</accession>
<dbReference type="GO" id="GO:0006571">
    <property type="term" value="P:tyrosine biosynthetic process"/>
    <property type="evidence" value="ECO:0007669"/>
    <property type="project" value="InterPro"/>
</dbReference>
<dbReference type="FunFam" id="3.40.50.720:FF:000208">
    <property type="entry name" value="Prephenate dehydrogenase"/>
    <property type="match status" value="1"/>
</dbReference>
<dbReference type="Pfam" id="PF02153">
    <property type="entry name" value="PDH_N"/>
    <property type="match status" value="1"/>
</dbReference>
<organism evidence="3 4">
    <name type="scientific">Adhaeribacter rhizoryzae</name>
    <dbReference type="NCBI Taxonomy" id="2607907"/>
    <lineage>
        <taxon>Bacteria</taxon>
        <taxon>Pseudomonadati</taxon>
        <taxon>Bacteroidota</taxon>
        <taxon>Cytophagia</taxon>
        <taxon>Cytophagales</taxon>
        <taxon>Hymenobacteraceae</taxon>
        <taxon>Adhaeribacter</taxon>
    </lineage>
</organism>
<evidence type="ECO:0000256" key="1">
    <source>
        <dbReference type="ARBA" id="ARBA00023002"/>
    </source>
</evidence>
<name>A0A5M6DJR4_9BACT</name>
<evidence type="ECO:0000259" key="2">
    <source>
        <dbReference type="PROSITE" id="PS51176"/>
    </source>
</evidence>
<dbReference type="GO" id="GO:0070403">
    <property type="term" value="F:NAD+ binding"/>
    <property type="evidence" value="ECO:0007669"/>
    <property type="project" value="InterPro"/>
</dbReference>
<dbReference type="InterPro" id="IPR003099">
    <property type="entry name" value="Prephen_DH"/>
</dbReference>
<dbReference type="Pfam" id="PF20463">
    <property type="entry name" value="PDH_C"/>
    <property type="match status" value="1"/>
</dbReference>
<dbReference type="GO" id="GO:0008977">
    <property type="term" value="F:prephenate dehydrogenase (NAD+) activity"/>
    <property type="evidence" value="ECO:0007669"/>
    <property type="project" value="UniProtKB-EC"/>
</dbReference>
<protein>
    <submittedName>
        <fullName evidence="3">Prephenate dehydrogenase</fullName>
        <ecNumber evidence="3">1.3.1.12</ecNumber>
    </submittedName>
</protein>
<dbReference type="NCBIfam" id="NF006307">
    <property type="entry name" value="PRK08507.1"/>
    <property type="match status" value="1"/>
</dbReference>
<comment type="caution">
    <text evidence="3">The sequence shown here is derived from an EMBL/GenBank/DDBJ whole genome shotgun (WGS) entry which is preliminary data.</text>
</comment>
<dbReference type="InterPro" id="IPR036291">
    <property type="entry name" value="NAD(P)-bd_dom_sf"/>
</dbReference>
<dbReference type="InterPro" id="IPR008927">
    <property type="entry name" value="6-PGluconate_DH-like_C_sf"/>
</dbReference>
<dbReference type="SUPFAM" id="SSF51735">
    <property type="entry name" value="NAD(P)-binding Rossmann-fold domains"/>
    <property type="match status" value="1"/>
</dbReference>
<feature type="domain" description="Prephenate/arogenate dehydrogenase" evidence="2">
    <location>
        <begin position="1"/>
        <end position="285"/>
    </location>
</feature>
<dbReference type="GO" id="GO:0004665">
    <property type="term" value="F:prephenate dehydrogenase (NADP+) activity"/>
    <property type="evidence" value="ECO:0007669"/>
    <property type="project" value="InterPro"/>
</dbReference>
<dbReference type="PROSITE" id="PS51176">
    <property type="entry name" value="PDH_ADH"/>
    <property type="match status" value="1"/>
</dbReference>
<dbReference type="InterPro" id="IPR046826">
    <property type="entry name" value="PDH_N"/>
</dbReference>
<dbReference type="Gene3D" id="3.40.50.720">
    <property type="entry name" value="NAD(P)-binding Rossmann-like Domain"/>
    <property type="match status" value="1"/>
</dbReference>
<gene>
    <name evidence="3" type="ORF">F0145_07520</name>
</gene>
<dbReference type="InterPro" id="IPR046825">
    <property type="entry name" value="PDH_C"/>
</dbReference>
<reference evidence="3 4" key="1">
    <citation type="submission" date="2019-09" db="EMBL/GenBank/DDBJ databases">
        <title>Genome sequence and assembly of Adhaeribacter sp.</title>
        <authorList>
            <person name="Chhetri G."/>
        </authorList>
    </citation>
    <scope>NUCLEOTIDE SEQUENCE [LARGE SCALE GENOMIC DNA]</scope>
    <source>
        <strain evidence="3 4">DK36</strain>
    </source>
</reference>
<keyword evidence="1 3" id="KW-0560">Oxidoreductase</keyword>
<keyword evidence="4" id="KW-1185">Reference proteome</keyword>
<dbReference type="EC" id="1.3.1.12" evidence="3"/>
<evidence type="ECO:0000313" key="4">
    <source>
        <dbReference type="Proteomes" id="UP000323426"/>
    </source>
</evidence>
<dbReference type="PANTHER" id="PTHR21363:SF0">
    <property type="entry name" value="PREPHENATE DEHYDROGENASE [NADP(+)]"/>
    <property type="match status" value="1"/>
</dbReference>
<dbReference type="InterPro" id="IPR050812">
    <property type="entry name" value="Preph/Arog_dehydrog"/>
</dbReference>
<evidence type="ECO:0000313" key="3">
    <source>
        <dbReference type="EMBL" id="KAA5547788.1"/>
    </source>
</evidence>
<dbReference type="Gene3D" id="1.10.3660.10">
    <property type="entry name" value="6-phosphogluconate dehydrogenase C-terminal like domain"/>
    <property type="match status" value="1"/>
</dbReference>
<dbReference type="SUPFAM" id="SSF48179">
    <property type="entry name" value="6-phosphogluconate dehydrogenase C-terminal domain-like"/>
    <property type="match status" value="1"/>
</dbReference>
<dbReference type="RefSeq" id="WP_150087706.1">
    <property type="nucleotide sequence ID" value="NZ_VWSF01000004.1"/>
</dbReference>
<dbReference type="PANTHER" id="PTHR21363">
    <property type="entry name" value="PREPHENATE DEHYDROGENASE"/>
    <property type="match status" value="1"/>
</dbReference>
<dbReference type="AlphaFoldDB" id="A0A5M6DJR4"/>
<sequence length="285" mass="31429">MNICIVGLGLLGGSFALGLKQQDQSYNFIGVDSNPNHANRALELEIVNEILPLEQAVVKADLTVLAVPVNALIAMLNPVLDLLPEQATLIDFGSTKELICRVVEKHPKRAQFVAVHPIAGTENSGPDAAFAGLLPQKIMIICDQEKSRPESVKLVESIFRQLDMRLSYMPADSHDLHLAYVSHLSHISSFALGATVLEKEKDEENIFNMAGSGFSSTVRLAKSSPDMWAPIFTQNSRNISAALDSYIRKLQEFKNMIDNQDEAASYELMKKTNEIRRILSGIDPK</sequence>
<dbReference type="EMBL" id="VWSF01000004">
    <property type="protein sequence ID" value="KAA5547788.1"/>
    <property type="molecule type" value="Genomic_DNA"/>
</dbReference>